<dbReference type="Proteomes" id="UP000597853">
    <property type="component" value="Unassembled WGS sequence"/>
</dbReference>
<organism evidence="1 2">
    <name type="scientific">Streptomyces pseudogriseolus</name>
    <name type="common">Streptomyces gancidicus</name>
    <name type="synonym">Streptomyces rubiginosus</name>
    <dbReference type="NCBI Taxonomy" id="36817"/>
    <lineage>
        <taxon>Bacteria</taxon>
        <taxon>Bacillati</taxon>
        <taxon>Actinomycetota</taxon>
        <taxon>Actinomycetes</taxon>
        <taxon>Kitasatosporales</taxon>
        <taxon>Streptomycetaceae</taxon>
        <taxon>Streptomyces</taxon>
        <taxon>Streptomyces pseudogriseolus group</taxon>
    </lineage>
</organism>
<keyword evidence="2" id="KW-1185">Reference proteome</keyword>
<dbReference type="EMBL" id="BMTX01000004">
    <property type="protein sequence ID" value="GGS42321.1"/>
    <property type="molecule type" value="Genomic_DNA"/>
</dbReference>
<accession>A0ABQ2SYQ5</accession>
<sequence>MVASSQRERTQIMYANRNPISVDPKGYLQICRLSRDARAEHPALRVRLVTEEDLCRVLDGLVDSK</sequence>
<proteinExistence type="predicted"/>
<evidence type="ECO:0000313" key="2">
    <source>
        <dbReference type="Proteomes" id="UP000597853"/>
    </source>
</evidence>
<name>A0ABQ2SYQ5_STREZ</name>
<comment type="caution">
    <text evidence="1">The sequence shown here is derived from an EMBL/GenBank/DDBJ whole genome shotgun (WGS) entry which is preliminary data.</text>
</comment>
<evidence type="ECO:0000313" key="1">
    <source>
        <dbReference type="EMBL" id="GGS42321.1"/>
    </source>
</evidence>
<protein>
    <submittedName>
        <fullName evidence="1">Uncharacterized protein</fullName>
    </submittedName>
</protein>
<gene>
    <name evidence="1" type="ORF">GCM10010285_22360</name>
</gene>
<reference evidence="2" key="1">
    <citation type="journal article" date="2019" name="Int. J. Syst. Evol. Microbiol.">
        <title>The Global Catalogue of Microorganisms (GCM) 10K type strain sequencing project: providing services to taxonomists for standard genome sequencing and annotation.</title>
        <authorList>
            <consortium name="The Broad Institute Genomics Platform"/>
            <consortium name="The Broad Institute Genome Sequencing Center for Infectious Disease"/>
            <person name="Wu L."/>
            <person name="Ma J."/>
        </authorList>
    </citation>
    <scope>NUCLEOTIDE SEQUENCE [LARGE SCALE GENOMIC DNA]</scope>
    <source>
        <strain evidence="2">JCM 4416</strain>
    </source>
</reference>